<dbReference type="InParanoid" id="A0A077ZXH6"/>
<dbReference type="GO" id="GO:0051231">
    <property type="term" value="P:spindle elongation"/>
    <property type="evidence" value="ECO:0007669"/>
    <property type="project" value="TreeGrafter"/>
</dbReference>
<feature type="coiled-coil region" evidence="7">
    <location>
        <begin position="1014"/>
        <end position="1044"/>
    </location>
</feature>
<evidence type="ECO:0000256" key="6">
    <source>
        <dbReference type="PROSITE-ProRule" id="PRU00283"/>
    </source>
</evidence>
<evidence type="ECO:0000256" key="9">
    <source>
        <dbReference type="SAM" id="Phobius"/>
    </source>
</evidence>
<accession>A0A077ZXH6</accession>
<evidence type="ECO:0000256" key="5">
    <source>
        <dbReference type="ARBA" id="ARBA00023054"/>
    </source>
</evidence>
<dbReference type="InterPro" id="IPR027640">
    <property type="entry name" value="Kinesin-like_fam"/>
</dbReference>
<dbReference type="PANTHER" id="PTHR47969:SF15">
    <property type="entry name" value="CHROMOSOME-ASSOCIATED KINESIN KIF4A-RELATED"/>
    <property type="match status" value="1"/>
</dbReference>
<keyword evidence="4 6" id="KW-0067">ATP-binding</keyword>
<dbReference type="PANTHER" id="PTHR47969">
    <property type="entry name" value="CHROMOSOME-ASSOCIATED KINESIN KIF4A-RELATED"/>
    <property type="match status" value="1"/>
</dbReference>
<organism evidence="11 12">
    <name type="scientific">Stylonychia lemnae</name>
    <name type="common">Ciliate</name>
    <dbReference type="NCBI Taxonomy" id="5949"/>
    <lineage>
        <taxon>Eukaryota</taxon>
        <taxon>Sar</taxon>
        <taxon>Alveolata</taxon>
        <taxon>Ciliophora</taxon>
        <taxon>Intramacronucleata</taxon>
        <taxon>Spirotrichea</taxon>
        <taxon>Stichotrichia</taxon>
        <taxon>Sporadotrichida</taxon>
        <taxon>Oxytrichidae</taxon>
        <taxon>Stylonychinae</taxon>
        <taxon>Stylonychia</taxon>
    </lineage>
</organism>
<feature type="transmembrane region" description="Helical" evidence="9">
    <location>
        <begin position="37"/>
        <end position="53"/>
    </location>
</feature>
<evidence type="ECO:0000256" key="3">
    <source>
        <dbReference type="ARBA" id="ARBA00022741"/>
    </source>
</evidence>
<feature type="compositionally biased region" description="Low complexity" evidence="8">
    <location>
        <begin position="1098"/>
        <end position="1114"/>
    </location>
</feature>
<comment type="similarity">
    <text evidence="6">Belongs to the TRAFAC class myosin-kinesin ATPase superfamily. Kinesin family.</text>
</comment>
<dbReference type="InterPro" id="IPR027417">
    <property type="entry name" value="P-loop_NTPase"/>
</dbReference>
<dbReference type="GO" id="GO:0005875">
    <property type="term" value="C:microtubule associated complex"/>
    <property type="evidence" value="ECO:0007669"/>
    <property type="project" value="TreeGrafter"/>
</dbReference>
<dbReference type="PROSITE" id="PS50067">
    <property type="entry name" value="KINESIN_MOTOR_2"/>
    <property type="match status" value="1"/>
</dbReference>
<gene>
    <name evidence="11" type="primary">Contig4753.g5076</name>
    <name evidence="11" type="ORF">STYLEM_3255</name>
</gene>
<dbReference type="GO" id="GO:0005737">
    <property type="term" value="C:cytoplasm"/>
    <property type="evidence" value="ECO:0007669"/>
    <property type="project" value="UniProtKB-SubCell"/>
</dbReference>
<name>A0A077ZXH6_STYLE</name>
<evidence type="ECO:0000313" key="11">
    <source>
        <dbReference type="EMBL" id="CDW74261.1"/>
    </source>
</evidence>
<reference evidence="11 12" key="1">
    <citation type="submission" date="2014-06" db="EMBL/GenBank/DDBJ databases">
        <authorList>
            <person name="Swart Estienne"/>
        </authorList>
    </citation>
    <scope>NUCLEOTIDE SEQUENCE [LARGE SCALE GENOMIC DNA]</scope>
    <source>
        <strain evidence="11 12">130c</strain>
    </source>
</reference>
<dbReference type="AlphaFoldDB" id="A0A077ZXH6"/>
<protein>
    <submittedName>
        <fullName evidence="11">Kinesin motor domain containing protein</fullName>
    </submittedName>
</protein>
<keyword evidence="5 7" id="KW-0175">Coiled coil</keyword>
<evidence type="ECO:0000259" key="10">
    <source>
        <dbReference type="PROSITE" id="PS50067"/>
    </source>
</evidence>
<evidence type="ECO:0000256" key="4">
    <source>
        <dbReference type="ARBA" id="ARBA00022840"/>
    </source>
</evidence>
<feature type="binding site" evidence="6">
    <location>
        <begin position="361"/>
        <end position="368"/>
    </location>
    <ligand>
        <name>ATP</name>
        <dbReference type="ChEBI" id="CHEBI:30616"/>
    </ligand>
</feature>
<dbReference type="Pfam" id="PF00225">
    <property type="entry name" value="Kinesin"/>
    <property type="match status" value="1"/>
</dbReference>
<keyword evidence="2" id="KW-0963">Cytoplasm</keyword>
<dbReference type="GO" id="GO:0007018">
    <property type="term" value="P:microtubule-based movement"/>
    <property type="evidence" value="ECO:0007669"/>
    <property type="project" value="InterPro"/>
</dbReference>
<evidence type="ECO:0000256" key="8">
    <source>
        <dbReference type="SAM" id="MobiDB-lite"/>
    </source>
</evidence>
<dbReference type="Proteomes" id="UP000039865">
    <property type="component" value="Unassembled WGS sequence"/>
</dbReference>
<dbReference type="EMBL" id="CCKQ01003151">
    <property type="protein sequence ID" value="CDW74261.1"/>
    <property type="molecule type" value="Genomic_DNA"/>
</dbReference>
<dbReference type="SMART" id="SM00129">
    <property type="entry name" value="KISc"/>
    <property type="match status" value="1"/>
</dbReference>
<evidence type="ECO:0000256" key="7">
    <source>
        <dbReference type="SAM" id="Coils"/>
    </source>
</evidence>
<dbReference type="InterPro" id="IPR036961">
    <property type="entry name" value="Kinesin_motor_dom_sf"/>
</dbReference>
<keyword evidence="3 6" id="KW-0547">Nucleotide-binding</keyword>
<keyword evidence="9" id="KW-0812">Transmembrane</keyword>
<dbReference type="GO" id="GO:0007052">
    <property type="term" value="P:mitotic spindle organization"/>
    <property type="evidence" value="ECO:0007669"/>
    <property type="project" value="TreeGrafter"/>
</dbReference>
<feature type="region of interest" description="Disordered" evidence="8">
    <location>
        <begin position="1087"/>
        <end position="1126"/>
    </location>
</feature>
<sequence>MSSSFAQGFLVSNCVDEKQKFNFTVELCSRTLSSYELLESVYITFFFVIIYLISKGYRIISKEAKDIMLKPDFMFGVAVFQALQFSVFSKYQLFSRAQNAYKVFFSASFICFQEMITFLKVTVMIHEQLNQQDASELLVQDQRRNIWDLNFDEQTVIMFYFNLNRLWNNFDGQNDAQQPLKFCTNSMSSSDLQSQNEEDRVFVFLNPHDSIEDLEYNILHDQNEQQYSQHQEYSPKNKEDQVLINYNMRYLQNLKIASIDKKSQVEMEQQQTILNTVIEEDPAQESKLDEVLVVNNNIRDEVTLIRDSENKKQKKNMKAQFDKVFADDLDDKQNQQKVYVFYKERVKQVVDGYNHILIAFGESKSGKTYSMIGNQWDLSIKNQVQNLRKQLKQHLFYSSYIQNSGQKLSDDEIMETHGIIPRAIQDIYQAVSEKELSNSDLRIKIFNSSLLFHCDLVYDLLQDQDQNEELELKEQENSVFVKGLTEYQTQNSIESYALLKRSIKSLQQRDRFLEPQIRKHTYVFNIEVEVTDIRQSSVQRSTLKLIEFQPNDRHLLNSGNNIDKFKISKQFRLQNGLNQFKNVINSLALPVNQQKYIPYRESSITKYLMEYFSGNAHIDILCNITLDQESVLTTIDTFKLCKQARKIELKPQIKKEKILKKSKSNMASPRQHSYLQEILKIKKNKGLNPEEKMQLMSQQLKKLNQSKRRLKNKLQTVDDYEKLKQEGFLIKKEIHKLIEQSQSSLAMSSIEVSRSQIQSYSVDQSYANNHKINPLNNNIVLPSIRKQSIELSSSQNTRYNTSTTVSNKDRYQKDEADFRKRLVNQNRCPKCTLYLPCSHFDIVEQADKFVSDNFLAKLPRPVLISEQLRSFQKETSLKSHVTFEDTLSNPKRQISLTNLKLNSRDIDLSQPSSIQLLTISQQEYGCPINNNPQGIYAKNKALAGKYFTNQTYGTDYEDDQVVIRIRGRNNDFIEQKGSLTRSFNVKPQKDMKTIQIKEIQSRLSYLDQIEKNRQEQLQSKIKAIEDKRKQRQDEDQAIKLKQQEYKRFLENQTIILPTRKNQQNSVINQMDQRKNMIVKDLLKKRYDKEQSSNQTSKRLNQNNRNSSTNRSSLLDFSEHSVSTTKNDQKSKVIFNNDDL</sequence>
<evidence type="ECO:0000256" key="2">
    <source>
        <dbReference type="ARBA" id="ARBA00022490"/>
    </source>
</evidence>
<comment type="subcellular location">
    <subcellularLocation>
        <location evidence="1">Cytoplasm</location>
    </subcellularLocation>
</comment>
<dbReference type="GO" id="GO:0005524">
    <property type="term" value="F:ATP binding"/>
    <property type="evidence" value="ECO:0007669"/>
    <property type="project" value="UniProtKB-UniRule"/>
</dbReference>
<evidence type="ECO:0000256" key="1">
    <source>
        <dbReference type="ARBA" id="ARBA00004496"/>
    </source>
</evidence>
<evidence type="ECO:0000313" key="12">
    <source>
        <dbReference type="Proteomes" id="UP000039865"/>
    </source>
</evidence>
<keyword evidence="6" id="KW-0505">Motor protein</keyword>
<dbReference type="SUPFAM" id="SSF52540">
    <property type="entry name" value="P-loop containing nucleoside triphosphate hydrolases"/>
    <property type="match status" value="1"/>
</dbReference>
<dbReference type="PRINTS" id="PR00380">
    <property type="entry name" value="KINESINHEAVY"/>
</dbReference>
<feature type="transmembrane region" description="Helical" evidence="9">
    <location>
        <begin position="73"/>
        <end position="91"/>
    </location>
</feature>
<dbReference type="GO" id="GO:0008017">
    <property type="term" value="F:microtubule binding"/>
    <property type="evidence" value="ECO:0007669"/>
    <property type="project" value="InterPro"/>
</dbReference>
<dbReference type="InterPro" id="IPR001752">
    <property type="entry name" value="Kinesin_motor_dom"/>
</dbReference>
<feature type="coiled-coil region" evidence="7">
    <location>
        <begin position="693"/>
        <end position="723"/>
    </location>
</feature>
<dbReference type="GO" id="GO:0003777">
    <property type="term" value="F:microtubule motor activity"/>
    <property type="evidence" value="ECO:0007669"/>
    <property type="project" value="InterPro"/>
</dbReference>
<feature type="domain" description="Kinesin motor" evidence="10">
    <location>
        <begin position="273"/>
        <end position="647"/>
    </location>
</feature>
<keyword evidence="12" id="KW-1185">Reference proteome</keyword>
<proteinExistence type="inferred from homology"/>
<keyword evidence="9" id="KW-1133">Transmembrane helix</keyword>
<keyword evidence="9" id="KW-0472">Membrane</keyword>
<dbReference type="Gene3D" id="3.40.850.10">
    <property type="entry name" value="Kinesin motor domain"/>
    <property type="match status" value="1"/>
</dbReference>